<feature type="compositionally biased region" description="Basic and acidic residues" evidence="1">
    <location>
        <begin position="8"/>
        <end position="22"/>
    </location>
</feature>
<gene>
    <name evidence="2" type="ORF">AAHA92_33827</name>
</gene>
<dbReference type="AlphaFoldDB" id="A0ABD1FI03"/>
<evidence type="ECO:0000313" key="3">
    <source>
        <dbReference type="Proteomes" id="UP001567538"/>
    </source>
</evidence>
<evidence type="ECO:0000256" key="1">
    <source>
        <dbReference type="SAM" id="MobiDB-lite"/>
    </source>
</evidence>
<comment type="caution">
    <text evidence="2">The sequence shown here is derived from an EMBL/GenBank/DDBJ whole genome shotgun (WGS) entry which is preliminary data.</text>
</comment>
<sequence>MTNLIDMADARRGKAVMEDSHVTEGSNDVGRSGVGFNVNGDFKIDCGNDQCEQIVKIDSNARFMRNKP</sequence>
<feature type="region of interest" description="Disordered" evidence="1">
    <location>
        <begin position="1"/>
        <end position="30"/>
    </location>
</feature>
<protein>
    <submittedName>
        <fullName evidence="2">Uncharacterized protein</fullName>
    </submittedName>
</protein>
<proteinExistence type="predicted"/>
<dbReference type="Proteomes" id="UP001567538">
    <property type="component" value="Unassembled WGS sequence"/>
</dbReference>
<organism evidence="2 3">
    <name type="scientific">Salvia divinorum</name>
    <name type="common">Maria pastora</name>
    <name type="synonym">Diviner's sage</name>
    <dbReference type="NCBI Taxonomy" id="28513"/>
    <lineage>
        <taxon>Eukaryota</taxon>
        <taxon>Viridiplantae</taxon>
        <taxon>Streptophyta</taxon>
        <taxon>Embryophyta</taxon>
        <taxon>Tracheophyta</taxon>
        <taxon>Spermatophyta</taxon>
        <taxon>Magnoliopsida</taxon>
        <taxon>eudicotyledons</taxon>
        <taxon>Gunneridae</taxon>
        <taxon>Pentapetalae</taxon>
        <taxon>asterids</taxon>
        <taxon>lamiids</taxon>
        <taxon>Lamiales</taxon>
        <taxon>Lamiaceae</taxon>
        <taxon>Nepetoideae</taxon>
        <taxon>Mentheae</taxon>
        <taxon>Salviinae</taxon>
        <taxon>Salvia</taxon>
        <taxon>Salvia subgen. Calosphace</taxon>
    </lineage>
</organism>
<dbReference type="EMBL" id="JBEAFC010000015">
    <property type="protein sequence ID" value="KAL1531110.1"/>
    <property type="molecule type" value="Genomic_DNA"/>
</dbReference>
<accession>A0ABD1FI03</accession>
<name>A0ABD1FI03_SALDI</name>
<evidence type="ECO:0000313" key="2">
    <source>
        <dbReference type="EMBL" id="KAL1531110.1"/>
    </source>
</evidence>
<reference evidence="2 3" key="1">
    <citation type="submission" date="2024-06" db="EMBL/GenBank/DDBJ databases">
        <title>A chromosome level genome sequence of Diviner's sage (Salvia divinorum).</title>
        <authorList>
            <person name="Ford S.A."/>
            <person name="Ro D.-K."/>
            <person name="Ness R.W."/>
            <person name="Phillips M.A."/>
        </authorList>
    </citation>
    <scope>NUCLEOTIDE SEQUENCE [LARGE SCALE GENOMIC DNA]</scope>
    <source>
        <strain evidence="2">SAF-2024a</strain>
        <tissue evidence="2">Leaf</tissue>
    </source>
</reference>
<keyword evidence="3" id="KW-1185">Reference proteome</keyword>